<evidence type="ECO:0000256" key="5">
    <source>
        <dbReference type="RuleBase" id="RU003671"/>
    </source>
</evidence>
<evidence type="ECO:0000256" key="1">
    <source>
        <dbReference type="ARBA" id="ARBA00010462"/>
    </source>
</evidence>
<dbReference type="Pfam" id="PF02747">
    <property type="entry name" value="PCNA_C"/>
    <property type="match status" value="1"/>
</dbReference>
<proteinExistence type="inferred from homology"/>
<dbReference type="InterPro" id="IPR022659">
    <property type="entry name" value="Pr_cel_nuc_antig_CS"/>
</dbReference>
<dbReference type="InterPro" id="IPR046938">
    <property type="entry name" value="DNA_clamp_sf"/>
</dbReference>
<dbReference type="EMBL" id="CP045483">
    <property type="protein sequence ID" value="QGR18965.1"/>
    <property type="molecule type" value="Genomic_DNA"/>
</dbReference>
<evidence type="ECO:0000256" key="4">
    <source>
        <dbReference type="HAMAP-Rule" id="MF_00317"/>
    </source>
</evidence>
<dbReference type="GO" id="GO:0003677">
    <property type="term" value="F:DNA binding"/>
    <property type="evidence" value="ECO:0007669"/>
    <property type="project" value="UniProtKB-UniRule"/>
</dbReference>
<name>A0A650CMQ7_9CREN</name>
<evidence type="ECO:0000256" key="3">
    <source>
        <dbReference type="ARBA" id="ARBA00023125"/>
    </source>
</evidence>
<dbReference type="PANTHER" id="PTHR11352">
    <property type="entry name" value="PROLIFERATING CELL NUCLEAR ANTIGEN"/>
    <property type="match status" value="1"/>
</dbReference>
<dbReference type="InterPro" id="IPR022649">
    <property type="entry name" value="Pr_cel_nuc_antig_C"/>
</dbReference>
<dbReference type="GeneID" id="42797904"/>
<keyword evidence="10" id="KW-1185">Reference proteome</keyword>
<feature type="domain" description="Proliferating cell nuclear antigen PCNA N-terminal" evidence="7">
    <location>
        <begin position="8"/>
        <end position="97"/>
    </location>
</feature>
<comment type="function">
    <text evidence="4">Sliding clamp subunit that acts as a moving platform for DNA processing. Responsible for tethering the catalytic subunit of DNA polymerase and other proteins to DNA during high-speed replication.</text>
</comment>
<dbReference type="NCBIfam" id="NF002220">
    <property type="entry name" value="PRK01115.1-3"/>
    <property type="match status" value="1"/>
</dbReference>
<evidence type="ECO:0000256" key="2">
    <source>
        <dbReference type="ARBA" id="ARBA00022705"/>
    </source>
</evidence>
<evidence type="ECO:0000256" key="6">
    <source>
        <dbReference type="RuleBase" id="RU003673"/>
    </source>
</evidence>
<reference evidence="9 10" key="1">
    <citation type="submission" date="2019-10" db="EMBL/GenBank/DDBJ databases">
        <title>Genome Sequences from Six Type Strain Members of the Archaeal Family Sulfolobaceae: Acidianus ambivalens, Acidianus infernus, Metallosphaera prunae, Stygiolobus azoricus, Sulfolobus metallicus, and Sulfurisphaera ohwakuensis.</title>
        <authorList>
            <person name="Counts J.A."/>
            <person name="Kelly R.M."/>
        </authorList>
    </citation>
    <scope>NUCLEOTIDE SEQUENCE [LARGE SCALE GENOMIC DNA]</scope>
    <source>
        <strain evidence="9 10">FC6</strain>
    </source>
</reference>
<sequence>MHVYYDDARDIKAIIQTLTKLVDEALFEIKPEGIKLTAVDRAKISLINIDLPAEMFKEYEVQEEYKFGFNTQYMSKLMKAVKGKQAISLDADNEEVVRLSIIGAINRVFNIRNIQVLPPEIPEANFEFDIKASISSKGLKTAISEVAQVSKDSVTISATEEKVVIKGGEESKVESEFTKETGALADIEFTKEATATYDINYIDNVLQLTKLSDYTKLAFSDQKPLQMEFNMEGGGKVTYLLAPKLS</sequence>
<dbReference type="InterPro" id="IPR000730">
    <property type="entry name" value="Pr_cel_nuc_antig"/>
</dbReference>
<dbReference type="PRINTS" id="PR00339">
    <property type="entry name" value="PCNACYCLIN"/>
</dbReference>
<dbReference type="OrthoDB" id="14749at2157"/>
<comment type="function">
    <text evidence="6">Sliding clamp subunit. Responsible for tethering the catalytic subunit of DNA polymerase to DNA during high-speed replication.</text>
</comment>
<protein>
    <recommendedName>
        <fullName evidence="4">DNA polymerase sliding clamp</fullName>
    </recommendedName>
    <alternativeName>
        <fullName evidence="4">Proliferating cell nuclear antigen homolog</fullName>
        <shortName evidence="4">PCNA</shortName>
    </alternativeName>
</protein>
<dbReference type="CDD" id="cd00577">
    <property type="entry name" value="PCNA"/>
    <property type="match status" value="1"/>
</dbReference>
<dbReference type="PROSITE" id="PS01251">
    <property type="entry name" value="PCNA_1"/>
    <property type="match status" value="1"/>
</dbReference>
<keyword evidence="2 4" id="KW-0235">DNA replication</keyword>
<dbReference type="GO" id="GO:0006272">
    <property type="term" value="P:leading strand elongation"/>
    <property type="evidence" value="ECO:0007669"/>
    <property type="project" value="TreeGrafter"/>
</dbReference>
<evidence type="ECO:0000259" key="8">
    <source>
        <dbReference type="Pfam" id="PF02747"/>
    </source>
</evidence>
<dbReference type="HAMAP" id="MF_00317">
    <property type="entry name" value="DNApol_clamp_arch"/>
    <property type="match status" value="1"/>
</dbReference>
<dbReference type="AlphaFoldDB" id="A0A650CMQ7"/>
<keyword evidence="3 4" id="KW-0238">DNA-binding</keyword>
<comment type="subunit">
    <text evidence="4">Homotrimer. The subunits circularize to form a toroid; DNA passes through its center. Replication factor C (RFC) is required to load the toroid on the DNA.</text>
</comment>
<dbReference type="KEGG" id="sazo:D1868_02485"/>
<dbReference type="InterPro" id="IPR022648">
    <property type="entry name" value="Pr_cel_nuc_antig_N"/>
</dbReference>
<feature type="domain" description="Proliferating cell nuclear antigen PCNA C-terminal" evidence="8">
    <location>
        <begin position="126"/>
        <end position="244"/>
    </location>
</feature>
<dbReference type="SUPFAM" id="SSF55979">
    <property type="entry name" value="DNA clamp"/>
    <property type="match status" value="2"/>
</dbReference>
<organism evidence="9 10">
    <name type="scientific">Stygiolobus azoricus</name>
    <dbReference type="NCBI Taxonomy" id="41675"/>
    <lineage>
        <taxon>Archaea</taxon>
        <taxon>Thermoproteota</taxon>
        <taxon>Thermoprotei</taxon>
        <taxon>Sulfolobales</taxon>
        <taxon>Sulfolobaceae</taxon>
        <taxon>Stygiolobus</taxon>
    </lineage>
</organism>
<dbReference type="PANTHER" id="PTHR11352:SF0">
    <property type="entry name" value="PROLIFERATING CELL NUCLEAR ANTIGEN"/>
    <property type="match status" value="1"/>
</dbReference>
<dbReference type="Proteomes" id="UP000423396">
    <property type="component" value="Chromosome"/>
</dbReference>
<comment type="similarity">
    <text evidence="1 4 5">Belongs to the PCNA family.</text>
</comment>
<dbReference type="GO" id="GO:0006275">
    <property type="term" value="P:regulation of DNA replication"/>
    <property type="evidence" value="ECO:0007669"/>
    <property type="project" value="UniProtKB-UniRule"/>
</dbReference>
<dbReference type="GO" id="GO:0030337">
    <property type="term" value="F:DNA polymerase processivity factor activity"/>
    <property type="evidence" value="ECO:0007669"/>
    <property type="project" value="UniProtKB-UniRule"/>
</dbReference>
<accession>A0A650CMQ7</accession>
<evidence type="ECO:0000259" key="7">
    <source>
        <dbReference type="Pfam" id="PF00705"/>
    </source>
</evidence>
<dbReference type="Gene3D" id="3.70.10.10">
    <property type="match status" value="1"/>
</dbReference>
<dbReference type="RefSeq" id="WP_156005194.1">
    <property type="nucleotide sequence ID" value="NZ_CP045483.1"/>
</dbReference>
<dbReference type="Pfam" id="PF00705">
    <property type="entry name" value="PCNA_N"/>
    <property type="match status" value="1"/>
</dbReference>
<gene>
    <name evidence="4" type="primary">pcn</name>
    <name evidence="9" type="ORF">D1868_02485</name>
</gene>
<evidence type="ECO:0000313" key="9">
    <source>
        <dbReference type="EMBL" id="QGR18965.1"/>
    </source>
</evidence>
<evidence type="ECO:0000313" key="10">
    <source>
        <dbReference type="Proteomes" id="UP000423396"/>
    </source>
</evidence>